<dbReference type="EMBL" id="LGEM01000020">
    <property type="protein sequence ID" value="KUP97859.1"/>
    <property type="molecule type" value="Genomic_DNA"/>
</dbReference>
<dbReference type="Pfam" id="PF07593">
    <property type="entry name" value="UnbV_ASPIC"/>
    <property type="match status" value="1"/>
</dbReference>
<dbReference type="PANTHER" id="PTHR16026:SF0">
    <property type="entry name" value="CARTILAGE ACIDIC PROTEIN 1"/>
    <property type="match status" value="1"/>
</dbReference>
<dbReference type="PANTHER" id="PTHR16026">
    <property type="entry name" value="CARTILAGE ACIDIC PROTEIN 1"/>
    <property type="match status" value="1"/>
</dbReference>
<sequence>MLLILAAFLLARPAGPGEAEQQRIAESYRFTALPIDLPPDLPMQQTRQVHPDYERIQAWISSVGAGVALTDLDGDGLSNDLCYVDPRVDRAIVAAAPTAPQRRYPAFALDLQGLYDDDSVAPMGCLPVDANTDGRMDLVVYYWGRTPTLHLAAGGEMTAENFRAQELLPGLEERWNTNAAVTADFDGDGRLDLLFGNYFPDGSPVLDADGEGEVTMQHSMSRAYNAGTNRLLLGTGDDEALFRDASDALDEEMSNGWALALGAADLDGDLLPEVYIANDFGPDRLLHNRSTPGEPRFAVVTGERTLTTPRSKVLGRDSFKGMGIDFGDINRDGHLDMVVSNITEEYALQESNFVWTSTGSPGDLAEGRAPFVDRSEDYGLARSGWGWDARMADLDNDGHTEVVQAVGFVAGEVNRWPEIQELALSNDELLAHPESWPALGPGTDLSGDGGVKFFARDGGEGVFAEVSDLVGLGETTVSRGIALGDADGDGRLDIAVANQWAAPVFYRNDSPDPGSFLTLRLVRPAGHGTTPAVGATARVDVPGQHPRIGHVDGGSGHSGKRGHEIHLGLGDHPADTPLDVTVAWRDDRGRTHEETVRLTPGSHTILLTETAATVPSETGSDS</sequence>
<dbReference type="SUPFAM" id="SSF69318">
    <property type="entry name" value="Integrin alpha N-terminal domain"/>
    <property type="match status" value="1"/>
</dbReference>
<dbReference type="AlphaFoldDB" id="A0A147KKT9"/>
<comment type="caution">
    <text evidence="3">The sequence shown here is derived from an EMBL/GenBank/DDBJ whole genome shotgun (WGS) entry which is preliminary data.</text>
</comment>
<dbReference type="STRING" id="665004.AC529_04660"/>
<protein>
    <recommendedName>
        <fullName evidence="2">ASPIC/UnbV domain-containing protein</fullName>
    </recommendedName>
</protein>
<gene>
    <name evidence="3" type="ORF">AC529_04660</name>
</gene>
<dbReference type="InterPro" id="IPR013517">
    <property type="entry name" value="FG-GAP"/>
</dbReference>
<dbReference type="Proteomes" id="UP000074382">
    <property type="component" value="Unassembled WGS sequence"/>
</dbReference>
<accession>A0A147KKT9</accession>
<dbReference type="InterPro" id="IPR027039">
    <property type="entry name" value="Crtac1"/>
</dbReference>
<dbReference type="InterPro" id="IPR028994">
    <property type="entry name" value="Integrin_alpha_N"/>
</dbReference>
<evidence type="ECO:0000313" key="3">
    <source>
        <dbReference type="EMBL" id="KUP97859.1"/>
    </source>
</evidence>
<dbReference type="Gene3D" id="2.130.10.130">
    <property type="entry name" value="Integrin alpha, N-terminal"/>
    <property type="match status" value="2"/>
</dbReference>
<dbReference type="PATRIC" id="fig|665004.4.peg.1698"/>
<reference evidence="4" key="1">
    <citation type="journal article" date="2017" name="Acta Aliment.">
        <title>Plant polysaccharide degrading enzyme system of Thermpbifida cellulosilytica TB100 revealed by de novo genome project data.</title>
        <authorList>
            <person name="Toth A."/>
            <person name="Baka E."/>
            <person name="Luzics S."/>
            <person name="Bata-Vidacs I."/>
            <person name="Nagy I."/>
            <person name="Balint B."/>
            <person name="Herceg R."/>
            <person name="Olasz F."/>
            <person name="Wilk T."/>
            <person name="Nagy T."/>
            <person name="Kriszt B."/>
            <person name="Nagy I."/>
            <person name="Kukolya J."/>
        </authorList>
    </citation>
    <scope>NUCLEOTIDE SEQUENCE [LARGE SCALE GENOMIC DNA]</scope>
    <source>
        <strain evidence="4">TB100</strain>
    </source>
</reference>
<name>A0A147KKT9_THECS</name>
<proteinExistence type="predicted"/>
<keyword evidence="1" id="KW-0732">Signal</keyword>
<evidence type="ECO:0000256" key="1">
    <source>
        <dbReference type="ARBA" id="ARBA00022729"/>
    </source>
</evidence>
<evidence type="ECO:0000313" key="4">
    <source>
        <dbReference type="Proteomes" id="UP000074382"/>
    </source>
</evidence>
<organism evidence="3 4">
    <name type="scientific">Thermobifida cellulosilytica TB100</name>
    <dbReference type="NCBI Taxonomy" id="665004"/>
    <lineage>
        <taxon>Bacteria</taxon>
        <taxon>Bacillati</taxon>
        <taxon>Actinomycetota</taxon>
        <taxon>Actinomycetes</taxon>
        <taxon>Streptosporangiales</taxon>
        <taxon>Nocardiopsidaceae</taxon>
        <taxon>Thermobifida</taxon>
    </lineage>
</organism>
<dbReference type="InterPro" id="IPR011519">
    <property type="entry name" value="UnbV_ASPIC"/>
</dbReference>
<evidence type="ECO:0000259" key="2">
    <source>
        <dbReference type="Pfam" id="PF07593"/>
    </source>
</evidence>
<keyword evidence="4" id="KW-1185">Reference proteome</keyword>
<dbReference type="Pfam" id="PF13517">
    <property type="entry name" value="FG-GAP_3"/>
    <property type="match status" value="2"/>
</dbReference>
<feature type="domain" description="ASPIC/UnbV" evidence="2">
    <location>
        <begin position="532"/>
        <end position="593"/>
    </location>
</feature>